<gene>
    <name evidence="5" type="ORF">TCE0_044f16057</name>
</gene>
<evidence type="ECO:0000313" key="6">
    <source>
        <dbReference type="Proteomes" id="UP000053095"/>
    </source>
</evidence>
<organism evidence="5 6">
    <name type="scientific">Talaromyces pinophilus</name>
    <name type="common">Penicillium pinophilum</name>
    <dbReference type="NCBI Taxonomy" id="128442"/>
    <lineage>
        <taxon>Eukaryota</taxon>
        <taxon>Fungi</taxon>
        <taxon>Dikarya</taxon>
        <taxon>Ascomycota</taxon>
        <taxon>Pezizomycotina</taxon>
        <taxon>Eurotiomycetes</taxon>
        <taxon>Eurotiomycetidae</taxon>
        <taxon>Eurotiales</taxon>
        <taxon>Trichocomaceae</taxon>
        <taxon>Talaromyces</taxon>
        <taxon>Talaromyces sect. Talaromyces</taxon>
    </lineage>
</organism>
<protein>
    <submittedName>
        <fullName evidence="5">Uncharacterized protein</fullName>
    </submittedName>
</protein>
<dbReference type="AlphaFoldDB" id="A0A478EBY4"/>
<dbReference type="GO" id="GO:0016491">
    <property type="term" value="F:oxidoreductase activity"/>
    <property type="evidence" value="ECO:0007669"/>
    <property type="project" value="UniProtKB-KW"/>
</dbReference>
<dbReference type="EMBL" id="DF933840">
    <property type="protein sequence ID" value="GAM42259.1"/>
    <property type="molecule type" value="Genomic_DNA"/>
</dbReference>
<keyword evidence="3" id="KW-0560">Oxidoreductase</keyword>
<dbReference type="Pfam" id="PF13738">
    <property type="entry name" value="Pyr_redox_3"/>
    <property type="match status" value="1"/>
</dbReference>
<evidence type="ECO:0000256" key="3">
    <source>
        <dbReference type="ARBA" id="ARBA00023002"/>
    </source>
</evidence>
<dbReference type="Gene3D" id="3.50.50.60">
    <property type="entry name" value="FAD/NAD(P)-binding domain"/>
    <property type="match status" value="2"/>
</dbReference>
<feature type="transmembrane region" description="Helical" evidence="4">
    <location>
        <begin position="9"/>
        <end position="39"/>
    </location>
</feature>
<feature type="transmembrane region" description="Helical" evidence="4">
    <location>
        <begin position="121"/>
        <end position="140"/>
    </location>
</feature>
<feature type="transmembrane region" description="Helical" evidence="4">
    <location>
        <begin position="874"/>
        <end position="894"/>
    </location>
</feature>
<dbReference type="PANTHER" id="PTHR23023">
    <property type="entry name" value="DIMETHYLANILINE MONOOXYGENASE"/>
    <property type="match status" value="1"/>
</dbReference>
<keyword evidence="4" id="KW-0472">Membrane</keyword>
<evidence type="ECO:0000256" key="2">
    <source>
        <dbReference type="ARBA" id="ARBA00022827"/>
    </source>
</evidence>
<keyword evidence="1" id="KW-0285">Flavoprotein</keyword>
<proteinExistence type="predicted"/>
<keyword evidence="6" id="KW-1185">Reference proteome</keyword>
<feature type="transmembrane region" description="Helical" evidence="4">
    <location>
        <begin position="230"/>
        <end position="252"/>
    </location>
</feature>
<evidence type="ECO:0000256" key="1">
    <source>
        <dbReference type="ARBA" id="ARBA00022630"/>
    </source>
</evidence>
<name>A0A478EBY4_TALPI</name>
<dbReference type="Proteomes" id="UP000053095">
    <property type="component" value="Unassembled WGS sequence"/>
</dbReference>
<accession>A0A478EBY4</accession>
<evidence type="ECO:0000256" key="4">
    <source>
        <dbReference type="SAM" id="Phobius"/>
    </source>
</evidence>
<dbReference type="SUPFAM" id="SSF51905">
    <property type="entry name" value="FAD/NAD(P)-binding domain"/>
    <property type="match status" value="1"/>
</dbReference>
<feature type="transmembrane region" description="Helical" evidence="4">
    <location>
        <begin position="286"/>
        <end position="309"/>
    </location>
</feature>
<sequence>MVVLSESTYFLILSIIACILLWGVSLFNGTVTALIVASWNGRFEDGTPFNTTYTGCFPLDFPISLLVAFFFYGTNGSHPGYQFFLIDAYATLQSAFVWLYAESARLNEKPFGISNPIMWGLMWQAFGAAIALPLYFRAHLKWVDKFGDRLSSVDVGSARSLPASFILGALLPAIVGMLPTWYPRPDVLHQNILAAWQPDPVWVSILQAIQVFMLSSRTRSDGRAVWWTRFSYLLAALSSAAGHIYGMGSILVSTDPAMTITRVYVPFLFSGPEGATQKLASGPWLFLQYDLIIISISCWYGLVAARTYLRVRPNVNLLIIDSDSTVGGVWSEKRLYPNLVAQVNLGLFNYIDTPMSPEGMNDKRQVTGRMIHNYLQKYAEEHDLLGRIRFNTHVEKVERGPRGWRLRFQNSADILDAGKIMVGPGVTSIPSMPEYSAENVQVPIIHSRDLGESFNDLQKNDYEHVMVVGAAKSAYDAVYLLLTMGKRVTWVIRPGGSGPLAILPSELLGFWTSIGVASTRLMTGLSPSILNTKGLMYSMFQKNPIGRWLTGKFWDTVAYLSDLHAGYDKGDHVAGLRPEVDGKSIFWANSGLGVVTLPDFWSTIHQGNVTIVRDELQALSNRTMSFKSGRSVESDFIVMCTGWGDHFAMFDDETKSSIGLPANTKKRWGDRDWKSIDREADKAVDQKLPFLARGPVVLNEQTTKPPTKYWRLYRRVVPISHAKSGDRSLAILGQIHTVQTPLVASVQTFWAILYLEGELDLPGEDEMAKEIAEWNAWTRKRYISQGQKFPYSLYDFLPVSSLSTLLKILLLMRNFKYVETLCKDLGLNSRRKSNLLSEYFSPYKPEDFNGIIDEYYAQKQLGSHGEKLAAGPHYPSLFAILLAGLGTLLVLANWT</sequence>
<keyword evidence="2" id="KW-0274">FAD</keyword>
<feature type="transmembrane region" description="Helical" evidence="4">
    <location>
        <begin position="161"/>
        <end position="181"/>
    </location>
</feature>
<reference evidence="6" key="1">
    <citation type="journal article" date="2015" name="Genome Announc.">
        <title>Draft genome sequence of Talaromyces cellulolyticus strain Y-94, a source of lignocellulosic biomass-degrading enzymes.</title>
        <authorList>
            <person name="Fujii T."/>
            <person name="Koike H."/>
            <person name="Sawayama S."/>
            <person name="Yano S."/>
            <person name="Inoue H."/>
        </authorList>
    </citation>
    <scope>NUCLEOTIDE SEQUENCE [LARGE SCALE GENOMIC DNA]</scope>
    <source>
        <strain evidence="6">Y-94</strain>
    </source>
</reference>
<dbReference type="InterPro" id="IPR050346">
    <property type="entry name" value="FMO-like"/>
</dbReference>
<evidence type="ECO:0000313" key="5">
    <source>
        <dbReference type="EMBL" id="GAM42259.1"/>
    </source>
</evidence>
<keyword evidence="4" id="KW-0812">Transmembrane</keyword>
<keyword evidence="4" id="KW-1133">Transmembrane helix</keyword>
<feature type="transmembrane region" description="Helical" evidence="4">
    <location>
        <begin position="83"/>
        <end position="101"/>
    </location>
</feature>
<dbReference type="InterPro" id="IPR036188">
    <property type="entry name" value="FAD/NAD-bd_sf"/>
</dbReference>
<feature type="transmembrane region" description="Helical" evidence="4">
    <location>
        <begin position="51"/>
        <end position="71"/>
    </location>
</feature>